<gene>
    <name evidence="2" type="ORF">VFH_VI134880</name>
</gene>
<protein>
    <recommendedName>
        <fullName evidence="1">Zinc knuckle CX2CX4HX4C domain-containing protein</fullName>
    </recommendedName>
</protein>
<dbReference type="Pfam" id="PF14392">
    <property type="entry name" value="zf-CCHC_4"/>
    <property type="match status" value="1"/>
</dbReference>
<dbReference type="AlphaFoldDB" id="A0AAV1B7W0"/>
<dbReference type="EMBL" id="OX451741">
    <property type="protein sequence ID" value="CAI8618691.1"/>
    <property type="molecule type" value="Genomic_DNA"/>
</dbReference>
<keyword evidence="3" id="KW-1185">Reference proteome</keyword>
<proteinExistence type="predicted"/>
<dbReference type="PANTHER" id="PTHR31286:SF167">
    <property type="entry name" value="OS09G0268800 PROTEIN"/>
    <property type="match status" value="1"/>
</dbReference>
<evidence type="ECO:0000313" key="2">
    <source>
        <dbReference type="EMBL" id="CAI8618691.1"/>
    </source>
</evidence>
<evidence type="ECO:0000313" key="3">
    <source>
        <dbReference type="Proteomes" id="UP001157006"/>
    </source>
</evidence>
<dbReference type="PANTHER" id="PTHR31286">
    <property type="entry name" value="GLYCINE-RICH CELL WALL STRUCTURAL PROTEIN 1.8-LIKE"/>
    <property type="match status" value="1"/>
</dbReference>
<sequence length="107" mass="12777">MIYDLPLTLRSGTIAKRLGYILGNFEEMDKKDVHRNGKFLRIKVKMNLKNPLKRGTVVRFKEKAHKVFFKYERLPTFCFICGRLWHQLKDCEASCDLCDEEYEELEE</sequence>
<dbReference type="InterPro" id="IPR040256">
    <property type="entry name" value="At4g02000-like"/>
</dbReference>
<organism evidence="2 3">
    <name type="scientific">Vicia faba</name>
    <name type="common">Broad bean</name>
    <name type="synonym">Faba vulgaris</name>
    <dbReference type="NCBI Taxonomy" id="3906"/>
    <lineage>
        <taxon>Eukaryota</taxon>
        <taxon>Viridiplantae</taxon>
        <taxon>Streptophyta</taxon>
        <taxon>Embryophyta</taxon>
        <taxon>Tracheophyta</taxon>
        <taxon>Spermatophyta</taxon>
        <taxon>Magnoliopsida</taxon>
        <taxon>eudicotyledons</taxon>
        <taxon>Gunneridae</taxon>
        <taxon>Pentapetalae</taxon>
        <taxon>rosids</taxon>
        <taxon>fabids</taxon>
        <taxon>Fabales</taxon>
        <taxon>Fabaceae</taxon>
        <taxon>Papilionoideae</taxon>
        <taxon>50 kb inversion clade</taxon>
        <taxon>NPAAA clade</taxon>
        <taxon>Hologalegina</taxon>
        <taxon>IRL clade</taxon>
        <taxon>Fabeae</taxon>
        <taxon>Vicia</taxon>
    </lineage>
</organism>
<accession>A0AAV1B7W0</accession>
<dbReference type="Proteomes" id="UP001157006">
    <property type="component" value="Chromosome 6"/>
</dbReference>
<evidence type="ECO:0000259" key="1">
    <source>
        <dbReference type="Pfam" id="PF14392"/>
    </source>
</evidence>
<dbReference type="InterPro" id="IPR025836">
    <property type="entry name" value="Zn_knuckle_CX2CX4HX4C"/>
</dbReference>
<reference evidence="2 3" key="1">
    <citation type="submission" date="2023-01" db="EMBL/GenBank/DDBJ databases">
        <authorList>
            <person name="Kreplak J."/>
        </authorList>
    </citation>
    <scope>NUCLEOTIDE SEQUENCE [LARGE SCALE GENOMIC DNA]</scope>
</reference>
<feature type="domain" description="Zinc knuckle CX2CX4HX4C" evidence="1">
    <location>
        <begin position="48"/>
        <end position="92"/>
    </location>
</feature>
<name>A0AAV1B7W0_VICFA</name>